<dbReference type="EMBL" id="CP022358">
    <property type="protein sequence ID" value="ASK69345.1"/>
    <property type="molecule type" value="Genomic_DNA"/>
</dbReference>
<name>A0A220UML2_9GAMM</name>
<evidence type="ECO:0000313" key="4">
    <source>
        <dbReference type="EMBL" id="ASK69345.1"/>
    </source>
</evidence>
<organism evidence="4 5">
    <name type="scientific">Shewanella bicestrii</name>
    <dbReference type="NCBI Taxonomy" id="2018305"/>
    <lineage>
        <taxon>Bacteria</taxon>
        <taxon>Pseudomonadati</taxon>
        <taxon>Pseudomonadota</taxon>
        <taxon>Gammaproteobacteria</taxon>
        <taxon>Alteromonadales</taxon>
        <taxon>Shewanellaceae</taxon>
        <taxon>Shewanella</taxon>
    </lineage>
</organism>
<dbReference type="AlphaFoldDB" id="A0A220UML2"/>
<dbReference type="Proteomes" id="UP000198367">
    <property type="component" value="Chromosome"/>
</dbReference>
<keyword evidence="5" id="KW-1185">Reference proteome</keyword>
<feature type="coiled-coil region" evidence="1">
    <location>
        <begin position="62"/>
        <end position="89"/>
    </location>
</feature>
<feature type="domain" description="Retropepsin-like aspartic endopeptidase" evidence="3">
    <location>
        <begin position="113"/>
        <end position="247"/>
    </location>
</feature>
<proteinExistence type="predicted"/>
<dbReference type="Pfam" id="PF05618">
    <property type="entry name" value="Zn_protease"/>
    <property type="match status" value="1"/>
</dbReference>
<dbReference type="PANTHER" id="PTHR38037">
    <property type="entry name" value="ZN_PROTEASE DOMAIN-CONTAINING PROTEIN"/>
    <property type="match status" value="1"/>
</dbReference>
<sequence length="275" mass="30219">MLKQLIAIAVASSLMGCAATEPTAHAPKPLDTDTFNTRLNQQQDQLVAAINQQCQPADLTSLATLNSQVEQLSLQINHLNQAAKNLTVKKQAAVVTPAPSQCPKSALGDKFLLGEIENVFIDELNASFATRIDTGAESSSIDARNITLFERDGAQWVRFDVFTQGEKQPATNFESKVVRFVRIKQDANEKDDRRPVIHAHLKIGQYSAETDLNLTDRSHLDYPLLLGRKFIKDIAVVDVGQRYVHGKAKQPKATPKQPDPEQPKAESAIVSSGKK</sequence>
<dbReference type="InterPro" id="IPR008503">
    <property type="entry name" value="Asp_endopeptidase"/>
</dbReference>
<dbReference type="SUPFAM" id="SSF50630">
    <property type="entry name" value="Acid proteases"/>
    <property type="match status" value="1"/>
</dbReference>
<dbReference type="Gene3D" id="2.40.70.10">
    <property type="entry name" value="Acid Proteases"/>
    <property type="match status" value="1"/>
</dbReference>
<dbReference type="RefSeq" id="WP_089067850.1">
    <property type="nucleotide sequence ID" value="NZ_CP022358.1"/>
</dbReference>
<dbReference type="PANTHER" id="PTHR38037:SF2">
    <property type="entry name" value="ATP-DEPENDENT ZINC PROTEASE DOMAIN-CONTAINING PROTEIN-RELATED"/>
    <property type="match status" value="1"/>
</dbReference>
<evidence type="ECO:0000313" key="5">
    <source>
        <dbReference type="Proteomes" id="UP000198367"/>
    </source>
</evidence>
<accession>A0A220UML2</accession>
<feature type="region of interest" description="Disordered" evidence="2">
    <location>
        <begin position="245"/>
        <end position="275"/>
    </location>
</feature>
<dbReference type="KEGG" id="sbj:CF168_10955"/>
<evidence type="ECO:0000256" key="2">
    <source>
        <dbReference type="SAM" id="MobiDB-lite"/>
    </source>
</evidence>
<dbReference type="PROSITE" id="PS51257">
    <property type="entry name" value="PROKAR_LIPOPROTEIN"/>
    <property type="match status" value="1"/>
</dbReference>
<evidence type="ECO:0000256" key="1">
    <source>
        <dbReference type="SAM" id="Coils"/>
    </source>
</evidence>
<reference evidence="4 5" key="1">
    <citation type="submission" date="2017-07" db="EMBL/GenBank/DDBJ databases">
        <title>Phenotypical and genomic characterization of a clinical isolate of Shewanella bicestrii sp. nov. producing an extended-spectrum beta-lactamase and a new oxacillinase variant.</title>
        <authorList>
            <person name="Jousset A.B."/>
            <person name="Bonnin R.A."/>
            <person name="Girlich D."/>
            <person name="Dabos L."/>
            <person name="Potron A."/>
            <person name="Dortet L."/>
            <person name="Glaser P."/>
            <person name="Naas T."/>
        </authorList>
    </citation>
    <scope>NUCLEOTIDE SEQUENCE [LARGE SCALE GENOMIC DNA]</scope>
    <source>
        <strain evidence="4 5">JAB-1</strain>
    </source>
</reference>
<dbReference type="InterPro" id="IPR021109">
    <property type="entry name" value="Peptidase_aspartic_dom_sf"/>
</dbReference>
<protein>
    <recommendedName>
        <fullName evidence="3">Retropepsin-like aspartic endopeptidase domain-containing protein</fullName>
    </recommendedName>
</protein>
<evidence type="ECO:0000259" key="3">
    <source>
        <dbReference type="Pfam" id="PF05618"/>
    </source>
</evidence>
<gene>
    <name evidence="4" type="ORF">CF168_10955</name>
</gene>
<keyword evidence="1" id="KW-0175">Coiled coil</keyword>